<dbReference type="EMBL" id="PCUC01000021">
    <property type="protein sequence ID" value="PIQ07421.1"/>
    <property type="molecule type" value="Genomic_DNA"/>
</dbReference>
<sequence>MKKFLILTIFLYILTLFQASFLIHFKIFREEFFSWALNPVFIAVILINCFAPRQEWLGIALAFIGGFFLDFFSENFIGFHILILVAIAFFIQFILRKHVRIPAIGRA</sequence>
<feature type="transmembrane region" description="Helical" evidence="8">
    <location>
        <begin position="78"/>
        <end position="95"/>
    </location>
</feature>
<feature type="transmembrane region" description="Helical" evidence="8">
    <location>
        <begin position="32"/>
        <end position="51"/>
    </location>
</feature>
<evidence type="ECO:0000256" key="4">
    <source>
        <dbReference type="ARBA" id="ARBA00022692"/>
    </source>
</evidence>
<evidence type="ECO:0000256" key="2">
    <source>
        <dbReference type="ARBA" id="ARBA00007776"/>
    </source>
</evidence>
<evidence type="ECO:0000256" key="3">
    <source>
        <dbReference type="ARBA" id="ARBA00022475"/>
    </source>
</evidence>
<keyword evidence="7 8" id="KW-0472">Membrane</keyword>
<name>A0A2H0FN24_9BACT</name>
<dbReference type="InterPro" id="IPR007227">
    <property type="entry name" value="Cell_shape_determining_MreD"/>
</dbReference>
<comment type="caution">
    <text evidence="9">The sequence shown here is derived from an EMBL/GenBank/DDBJ whole genome shotgun (WGS) entry which is preliminary data.</text>
</comment>
<comment type="similarity">
    <text evidence="2">Belongs to the MreD family.</text>
</comment>
<dbReference type="Proteomes" id="UP000230778">
    <property type="component" value="Unassembled WGS sequence"/>
</dbReference>
<evidence type="ECO:0000256" key="6">
    <source>
        <dbReference type="ARBA" id="ARBA00022989"/>
    </source>
</evidence>
<accession>A0A2H0FN24</accession>
<keyword evidence="6 8" id="KW-1133">Transmembrane helix</keyword>
<evidence type="ECO:0000256" key="1">
    <source>
        <dbReference type="ARBA" id="ARBA00004651"/>
    </source>
</evidence>
<evidence type="ECO:0000313" key="10">
    <source>
        <dbReference type="Proteomes" id="UP000230778"/>
    </source>
</evidence>
<evidence type="ECO:0000313" key="9">
    <source>
        <dbReference type="EMBL" id="PIQ07421.1"/>
    </source>
</evidence>
<comment type="subcellular location">
    <subcellularLocation>
        <location evidence="1">Cell membrane</location>
        <topology evidence="1">Multi-pass membrane protein</topology>
    </subcellularLocation>
</comment>
<dbReference type="GO" id="GO:0008360">
    <property type="term" value="P:regulation of cell shape"/>
    <property type="evidence" value="ECO:0007669"/>
    <property type="project" value="UniProtKB-KW"/>
</dbReference>
<evidence type="ECO:0000256" key="8">
    <source>
        <dbReference type="SAM" id="Phobius"/>
    </source>
</evidence>
<dbReference type="GO" id="GO:0005886">
    <property type="term" value="C:plasma membrane"/>
    <property type="evidence" value="ECO:0007669"/>
    <property type="project" value="UniProtKB-SubCell"/>
</dbReference>
<keyword evidence="5" id="KW-0133">Cell shape</keyword>
<dbReference type="Pfam" id="PF04093">
    <property type="entry name" value="MreD"/>
    <property type="match status" value="1"/>
</dbReference>
<evidence type="ECO:0000256" key="5">
    <source>
        <dbReference type="ARBA" id="ARBA00022960"/>
    </source>
</evidence>
<keyword evidence="3" id="KW-1003">Cell membrane</keyword>
<feature type="transmembrane region" description="Helical" evidence="8">
    <location>
        <begin position="56"/>
        <end position="72"/>
    </location>
</feature>
<proteinExistence type="inferred from homology"/>
<evidence type="ECO:0000256" key="7">
    <source>
        <dbReference type="ARBA" id="ARBA00023136"/>
    </source>
</evidence>
<gene>
    <name evidence="9" type="ORF">COW72_00390</name>
</gene>
<keyword evidence="4 8" id="KW-0812">Transmembrane</keyword>
<dbReference type="AlphaFoldDB" id="A0A2H0FN24"/>
<protein>
    <submittedName>
        <fullName evidence="9">Uncharacterized protein</fullName>
    </submittedName>
</protein>
<organism evidence="9 10">
    <name type="scientific">Candidatus Nealsonbacteria bacterium CG18_big_fil_WC_8_21_14_2_50_37_10</name>
    <dbReference type="NCBI Taxonomy" id="1974717"/>
    <lineage>
        <taxon>Bacteria</taxon>
        <taxon>Candidatus Nealsoniibacteriota</taxon>
    </lineage>
</organism>
<reference evidence="9 10" key="1">
    <citation type="submission" date="2017-09" db="EMBL/GenBank/DDBJ databases">
        <title>Depth-based differentiation of microbial function through sediment-hosted aquifers and enrichment of novel symbionts in the deep terrestrial subsurface.</title>
        <authorList>
            <person name="Probst A.J."/>
            <person name="Ladd B."/>
            <person name="Jarett J.K."/>
            <person name="Geller-Mcgrath D.E."/>
            <person name="Sieber C.M."/>
            <person name="Emerson J.B."/>
            <person name="Anantharaman K."/>
            <person name="Thomas B.C."/>
            <person name="Malmstrom R."/>
            <person name="Stieglmeier M."/>
            <person name="Klingl A."/>
            <person name="Woyke T."/>
            <person name="Ryan C.M."/>
            <person name="Banfield J.F."/>
        </authorList>
    </citation>
    <scope>NUCLEOTIDE SEQUENCE [LARGE SCALE GENOMIC DNA]</scope>
    <source>
        <strain evidence="9">CG18_big_fil_WC_8_21_14_2_50_37_10</strain>
    </source>
</reference>